<evidence type="ECO:0000313" key="1">
    <source>
        <dbReference type="EMBL" id="QNU66855.1"/>
    </source>
</evidence>
<dbReference type="RefSeq" id="WP_137698792.1">
    <property type="nucleotide sequence ID" value="NZ_CP061336.1"/>
</dbReference>
<dbReference type="OrthoDB" id="307780at2"/>
<protein>
    <recommendedName>
        <fullName evidence="3">Thioredoxin family protein</fullName>
    </recommendedName>
</protein>
<sequence length="119" mass="14675">MIQRNIIKTEQAMYAIKNGEFDTKMITSKSKVIVILTQDWCPQWIDMKNWVYTLKLEEDIEIYEFEYNKTEYFNEFMSFKESYWNNYYVPYLRFYKEGILAKETNYIDKSKFMDIVKNL</sequence>
<dbReference type="Proteomes" id="UP000306409">
    <property type="component" value="Chromosome"/>
</dbReference>
<dbReference type="AlphaFoldDB" id="A0A4U7JB43"/>
<dbReference type="KEGG" id="rher:EHE19_018830"/>
<accession>A0A4U7JB43</accession>
<proteinExistence type="predicted"/>
<evidence type="ECO:0008006" key="3">
    <source>
        <dbReference type="Google" id="ProtNLM"/>
    </source>
</evidence>
<reference evidence="1 2" key="1">
    <citation type="submission" date="2020-09" db="EMBL/GenBank/DDBJ databases">
        <title>Characterization and genome sequencing of Ruminiclostridium sp. nov. MA18.</title>
        <authorList>
            <person name="Rettenmaier R."/>
            <person name="Kowollik M.-L."/>
            <person name="Liebl W."/>
            <person name="Zverlov V."/>
        </authorList>
    </citation>
    <scope>NUCLEOTIDE SEQUENCE [LARGE SCALE GENOMIC DNA]</scope>
    <source>
        <strain evidence="1 2">MA18</strain>
    </source>
</reference>
<dbReference type="SUPFAM" id="SSF52833">
    <property type="entry name" value="Thioredoxin-like"/>
    <property type="match status" value="1"/>
</dbReference>
<dbReference type="EMBL" id="CP061336">
    <property type="protein sequence ID" value="QNU66855.1"/>
    <property type="molecule type" value="Genomic_DNA"/>
</dbReference>
<organism evidence="1 2">
    <name type="scientific">Ruminiclostridium herbifermentans</name>
    <dbReference type="NCBI Taxonomy" id="2488810"/>
    <lineage>
        <taxon>Bacteria</taxon>
        <taxon>Bacillati</taxon>
        <taxon>Bacillota</taxon>
        <taxon>Clostridia</taxon>
        <taxon>Eubacteriales</taxon>
        <taxon>Oscillospiraceae</taxon>
        <taxon>Ruminiclostridium</taxon>
    </lineage>
</organism>
<keyword evidence="2" id="KW-1185">Reference proteome</keyword>
<name>A0A4U7JB43_9FIRM</name>
<dbReference type="Gene3D" id="3.40.30.10">
    <property type="entry name" value="Glutaredoxin"/>
    <property type="match status" value="1"/>
</dbReference>
<gene>
    <name evidence="1" type="ORF">EHE19_018830</name>
</gene>
<evidence type="ECO:0000313" key="2">
    <source>
        <dbReference type="Proteomes" id="UP000306409"/>
    </source>
</evidence>
<dbReference type="InterPro" id="IPR036249">
    <property type="entry name" value="Thioredoxin-like_sf"/>
</dbReference>